<dbReference type="InterPro" id="IPR009563">
    <property type="entry name" value="SSSCA1"/>
</dbReference>
<dbReference type="Proteomes" id="UP000028837">
    <property type="component" value="Unassembled WGS sequence"/>
</dbReference>
<gene>
    <name evidence="2" type="ORF">TGDOM2_212260</name>
</gene>
<organism evidence="2 3">
    <name type="scientific">Toxoplasma gondii GAB2-2007-GAL-DOM2</name>
    <dbReference type="NCBI Taxonomy" id="1130820"/>
    <lineage>
        <taxon>Eukaryota</taxon>
        <taxon>Sar</taxon>
        <taxon>Alveolata</taxon>
        <taxon>Apicomplexa</taxon>
        <taxon>Conoidasida</taxon>
        <taxon>Coccidia</taxon>
        <taxon>Eucoccidiorida</taxon>
        <taxon>Eimeriorina</taxon>
        <taxon>Sarcocystidae</taxon>
        <taxon>Toxoplasma</taxon>
    </lineage>
</organism>
<protein>
    <submittedName>
        <fullName evidence="2">Sjogren's syndrome/scleroderma autoantigen 1 (Autoantigen p27) protein</fullName>
    </submittedName>
</protein>
<proteinExistence type="predicted"/>
<name>A0A086KNC1_TOXGO</name>
<dbReference type="Pfam" id="PF06677">
    <property type="entry name" value="Auto_anti-p27"/>
    <property type="match status" value="1"/>
</dbReference>
<sequence length="351" mass="37923">MSGLSSAAHGGMAASSLAEQRRGKTGEDQVKTASEGLAEKLLLGWTMLGDTCPQCVSVPLMRNKQQQLFCVACQTFLPASALGEDQDAEAPRHSPAQGKNDYGGRESLRSNGGAHRNQPSENRHRASADAATPQVHCTPIAGRGVQYQMVAAIPLDQADSEKIESTLASVVGKDDDTSGSLWRLDGAHARSNARGPGLTQEDEDVEERDKEQFRLTAKEKYFQASADLMKWRERTLQRCGVLPASERQPPNGYPKPQALESSERAVSFQAACSVAGRSVKDERGIEVSAMCPSRNDVLNEARVAVLTKIRRYAAALAPSNPNTMHTVQSERQVLLSLQTAIQVLETLDALS</sequence>
<evidence type="ECO:0000256" key="1">
    <source>
        <dbReference type="SAM" id="MobiDB-lite"/>
    </source>
</evidence>
<feature type="region of interest" description="Disordered" evidence="1">
    <location>
        <begin position="1"/>
        <end position="31"/>
    </location>
</feature>
<dbReference type="PANTHER" id="PTHR16537:SF1">
    <property type="entry name" value="PROTEIN ZNRD2"/>
    <property type="match status" value="1"/>
</dbReference>
<evidence type="ECO:0000313" key="2">
    <source>
        <dbReference type="EMBL" id="KFG45889.1"/>
    </source>
</evidence>
<dbReference type="OrthoDB" id="28939at2759"/>
<comment type="caution">
    <text evidence="2">The sequence shown here is derived from an EMBL/GenBank/DDBJ whole genome shotgun (WGS) entry which is preliminary data.</text>
</comment>
<feature type="compositionally biased region" description="Basic and acidic residues" evidence="1">
    <location>
        <begin position="19"/>
        <end position="30"/>
    </location>
</feature>
<feature type="compositionally biased region" description="Low complexity" evidence="1">
    <location>
        <begin position="1"/>
        <end position="18"/>
    </location>
</feature>
<dbReference type="PANTHER" id="PTHR16537">
    <property type="entry name" value="SJOEGREN SYNDROME/SCLERODERMA AUTOANTIGEN 1"/>
    <property type="match status" value="1"/>
</dbReference>
<feature type="region of interest" description="Disordered" evidence="1">
    <location>
        <begin position="85"/>
        <end position="133"/>
    </location>
</feature>
<dbReference type="AlphaFoldDB" id="A0A086KNC1"/>
<dbReference type="VEuPathDB" id="ToxoDB:TGDOM2_212260"/>
<accession>A0A086KNC1</accession>
<dbReference type="InterPro" id="IPR051888">
    <property type="entry name" value="UPF0148_domain"/>
</dbReference>
<dbReference type="EMBL" id="AHZU02000326">
    <property type="protein sequence ID" value="KFG45889.1"/>
    <property type="molecule type" value="Genomic_DNA"/>
</dbReference>
<evidence type="ECO:0000313" key="3">
    <source>
        <dbReference type="Proteomes" id="UP000028837"/>
    </source>
</evidence>
<reference evidence="2 3" key="1">
    <citation type="submission" date="2014-02" db="EMBL/GenBank/DDBJ databases">
        <authorList>
            <person name="Sibley D."/>
            <person name="Venepally P."/>
            <person name="Karamycheva S."/>
            <person name="Hadjithomas M."/>
            <person name="Khan A."/>
            <person name="Brunk B."/>
            <person name="Roos D."/>
            <person name="Caler E."/>
            <person name="Lorenzi H."/>
        </authorList>
    </citation>
    <scope>NUCLEOTIDE SEQUENCE [LARGE SCALE GENOMIC DNA]</scope>
    <source>
        <strain evidence="2 3">GAB2-2007-GAL-DOM2</strain>
    </source>
</reference>
<feature type="region of interest" description="Disordered" evidence="1">
    <location>
        <begin position="172"/>
        <end position="207"/>
    </location>
</feature>